<accession>A0ABV5YAC3</accession>
<proteinExistence type="predicted"/>
<gene>
    <name evidence="2" type="ORF">ACFFNX_07265</name>
</gene>
<name>A0ABV5YAC3_9ACTN</name>
<sequence length="134" mass="14962">MPHLDDGPKYPWGNDDWPGLAADSGQSQKDWDKQVKYNGSKLDDVLGYLQNAHTALQVAAKHLPKDINVSDFGPPTGQRLGKDGQQATERLQTGVTAFLGAWSDLITKVQGTRDKHYSTEDDNKQRVQQTNDWK</sequence>
<evidence type="ECO:0008006" key="4">
    <source>
        <dbReference type="Google" id="ProtNLM"/>
    </source>
</evidence>
<reference evidence="2 3" key="1">
    <citation type="submission" date="2024-09" db="EMBL/GenBank/DDBJ databases">
        <authorList>
            <person name="Sun Q."/>
            <person name="Mori K."/>
        </authorList>
    </citation>
    <scope>NUCLEOTIDE SEQUENCE [LARGE SCALE GENOMIC DNA]</scope>
    <source>
        <strain evidence="2 3">TBRC 0563</strain>
    </source>
</reference>
<evidence type="ECO:0000313" key="2">
    <source>
        <dbReference type="EMBL" id="MFB9831986.1"/>
    </source>
</evidence>
<comment type="caution">
    <text evidence="2">The sequence shown here is derived from an EMBL/GenBank/DDBJ whole genome shotgun (WGS) entry which is preliminary data.</text>
</comment>
<dbReference type="EMBL" id="JBHLZP010000034">
    <property type="protein sequence ID" value="MFB9831986.1"/>
    <property type="molecule type" value="Genomic_DNA"/>
</dbReference>
<dbReference type="Proteomes" id="UP001589627">
    <property type="component" value="Unassembled WGS sequence"/>
</dbReference>
<feature type="region of interest" description="Disordered" evidence="1">
    <location>
        <begin position="1"/>
        <end position="30"/>
    </location>
</feature>
<evidence type="ECO:0000313" key="3">
    <source>
        <dbReference type="Proteomes" id="UP001589627"/>
    </source>
</evidence>
<protein>
    <recommendedName>
        <fullName evidence="4">Excreted virulence factor EspC, type VII ESX diderm</fullName>
    </recommendedName>
</protein>
<feature type="compositionally biased region" description="Basic and acidic residues" evidence="1">
    <location>
        <begin position="112"/>
        <end position="125"/>
    </location>
</feature>
<dbReference type="RefSeq" id="WP_378197163.1">
    <property type="nucleotide sequence ID" value="NZ_JBHLZP010000034.1"/>
</dbReference>
<evidence type="ECO:0000256" key="1">
    <source>
        <dbReference type="SAM" id="MobiDB-lite"/>
    </source>
</evidence>
<organism evidence="2 3">
    <name type="scientific">Actinoallomurus acaciae</name>
    <dbReference type="NCBI Taxonomy" id="502577"/>
    <lineage>
        <taxon>Bacteria</taxon>
        <taxon>Bacillati</taxon>
        <taxon>Actinomycetota</taxon>
        <taxon>Actinomycetes</taxon>
        <taxon>Streptosporangiales</taxon>
        <taxon>Thermomonosporaceae</taxon>
        <taxon>Actinoallomurus</taxon>
    </lineage>
</organism>
<feature type="region of interest" description="Disordered" evidence="1">
    <location>
        <begin position="112"/>
        <end position="134"/>
    </location>
</feature>
<keyword evidence="3" id="KW-1185">Reference proteome</keyword>